<comment type="caution">
    <text evidence="2">The sequence shown here is derived from an EMBL/GenBank/DDBJ whole genome shotgun (WGS) entry which is preliminary data.</text>
</comment>
<dbReference type="Gene3D" id="2.80.10.50">
    <property type="match status" value="1"/>
</dbReference>
<reference evidence="2" key="1">
    <citation type="journal article" date="2014" name="Int. J. Syst. Evol. Microbiol.">
        <title>Complete genome sequence of Corynebacterium casei LMG S-19264T (=DSM 44701T), isolated from a smear-ripened cheese.</title>
        <authorList>
            <consortium name="US DOE Joint Genome Institute (JGI-PGF)"/>
            <person name="Walter F."/>
            <person name="Albersmeier A."/>
            <person name="Kalinowski J."/>
            <person name="Ruckert C."/>
        </authorList>
    </citation>
    <scope>NUCLEOTIDE SEQUENCE</scope>
    <source>
        <strain evidence="2">CGMCC 4.7110</strain>
    </source>
</reference>
<dbReference type="SMART" id="SM00458">
    <property type="entry name" value="RICIN"/>
    <property type="match status" value="1"/>
</dbReference>
<organism evidence="2 3">
    <name type="scientific">Streptomyces fuscichromogenes</name>
    <dbReference type="NCBI Taxonomy" id="1324013"/>
    <lineage>
        <taxon>Bacteria</taxon>
        <taxon>Bacillati</taxon>
        <taxon>Actinomycetota</taxon>
        <taxon>Actinomycetes</taxon>
        <taxon>Kitasatosporales</taxon>
        <taxon>Streptomycetaceae</taxon>
        <taxon>Streptomyces</taxon>
    </lineage>
</organism>
<dbReference type="Gene3D" id="3.40.50.880">
    <property type="match status" value="1"/>
</dbReference>
<name>A0A917UHT1_9ACTN</name>
<dbReference type="SUPFAM" id="SSF50370">
    <property type="entry name" value="Ricin B-like lectins"/>
    <property type="match status" value="1"/>
</dbReference>
<dbReference type="Proteomes" id="UP000653411">
    <property type="component" value="Unassembled WGS sequence"/>
</dbReference>
<dbReference type="Pfam" id="PF00652">
    <property type="entry name" value="Ricin_B_lectin"/>
    <property type="match status" value="1"/>
</dbReference>
<protein>
    <recommendedName>
        <fullName evidence="1">Ricin B lectin domain-containing protein</fullName>
    </recommendedName>
</protein>
<dbReference type="SUPFAM" id="SSF52317">
    <property type="entry name" value="Class I glutamine amidotransferase-like"/>
    <property type="match status" value="1"/>
</dbReference>
<proteinExistence type="predicted"/>
<dbReference type="PANTHER" id="PTHR40469:SF2">
    <property type="entry name" value="GALACTOSE-BINDING DOMAIN-LIKE SUPERFAMILY PROTEIN"/>
    <property type="match status" value="1"/>
</dbReference>
<dbReference type="PROSITE" id="PS50231">
    <property type="entry name" value="RICIN_B_LECTIN"/>
    <property type="match status" value="1"/>
</dbReference>
<keyword evidence="3" id="KW-1185">Reference proteome</keyword>
<dbReference type="InterPro" id="IPR035992">
    <property type="entry name" value="Ricin_B-like_lectins"/>
</dbReference>
<dbReference type="InterPro" id="IPR000772">
    <property type="entry name" value="Ricin_B_lectin"/>
</dbReference>
<feature type="domain" description="Ricin B lectin" evidence="1">
    <location>
        <begin position="237"/>
        <end position="373"/>
    </location>
</feature>
<dbReference type="InterPro" id="IPR029062">
    <property type="entry name" value="Class_I_gatase-like"/>
</dbReference>
<accession>A0A917UHT1</accession>
<evidence type="ECO:0000259" key="1">
    <source>
        <dbReference type="SMART" id="SM00458"/>
    </source>
</evidence>
<dbReference type="PANTHER" id="PTHR40469">
    <property type="entry name" value="SECRETED GLYCOSYL HYDROLASE"/>
    <property type="match status" value="1"/>
</dbReference>
<evidence type="ECO:0000313" key="3">
    <source>
        <dbReference type="Proteomes" id="UP000653411"/>
    </source>
</evidence>
<dbReference type="RefSeq" id="WP_189261864.1">
    <property type="nucleotide sequence ID" value="NZ_BMML01000003.1"/>
</dbReference>
<reference evidence="2" key="2">
    <citation type="submission" date="2020-09" db="EMBL/GenBank/DDBJ databases">
        <authorList>
            <person name="Sun Q."/>
            <person name="Zhou Y."/>
        </authorList>
    </citation>
    <scope>NUCLEOTIDE SEQUENCE</scope>
    <source>
        <strain evidence="2">CGMCC 4.7110</strain>
    </source>
</reference>
<sequence>MITPHPHLTWPRTLSGLFALAAVVLGIQAGPVGHDAHAATTVNVIAFYDGTYDAAHISFDHEANSWFPQAGAAGGFTYTATTDWSRLNASTLAGYQVVMFLDDYPHTASQQSAFRTYMAGGGGFIGFHVSAYNDDSSDWPWYHDTFLGTGTFRSNSWGPTQETLQIDDPSHPATADLPSTLTSSVSEWYSWQNDLRQNPAIDILASMAASTFPVGTDPDQSWYSGYYPIVWSNRDYRMVYNNFGHNAMDYATDTALSSTFASDRQNQLLLQEIKWASGRSGPVTPPTSATGPIHGYGGKCVDVTGAGTADGTKVQLYDCNGTGSQVWRTGTNGSLVNPQSGKCLDATGPSSANGTRLQIWSCSGAANQNWTLPS</sequence>
<gene>
    <name evidence="2" type="ORF">GCM10011578_015740</name>
</gene>
<evidence type="ECO:0000313" key="2">
    <source>
        <dbReference type="EMBL" id="GGM96082.1"/>
    </source>
</evidence>
<dbReference type="Pfam" id="PF06283">
    <property type="entry name" value="ThuA"/>
    <property type="match status" value="1"/>
</dbReference>
<dbReference type="EMBL" id="BMML01000003">
    <property type="protein sequence ID" value="GGM96082.1"/>
    <property type="molecule type" value="Genomic_DNA"/>
</dbReference>
<dbReference type="AlphaFoldDB" id="A0A917UHT1"/>
<dbReference type="InterPro" id="IPR029010">
    <property type="entry name" value="ThuA-like"/>
</dbReference>